<dbReference type="Proteomes" id="UP000268229">
    <property type="component" value="Chromosome"/>
</dbReference>
<dbReference type="InterPro" id="IPR023006">
    <property type="entry name" value="YchJ-like"/>
</dbReference>
<evidence type="ECO:0000256" key="1">
    <source>
        <dbReference type="ARBA" id="ARBA00010839"/>
    </source>
</evidence>
<dbReference type="STRING" id="326522.BWD08_00910"/>
<accession>A0A3S5BPJ5</accession>
<dbReference type="HAMAP" id="MF_00612">
    <property type="entry name" value="UPF0225"/>
    <property type="match status" value="1"/>
</dbReference>
<dbReference type="Pfam" id="PF17775">
    <property type="entry name" value="YchJ_M-like"/>
    <property type="match status" value="1"/>
</dbReference>
<dbReference type="EMBL" id="LR134516">
    <property type="protein sequence ID" value="VEJ20527.1"/>
    <property type="molecule type" value="Genomic_DNA"/>
</dbReference>
<protein>
    <recommendedName>
        <fullName evidence="2">UPF0225 protein NCTC12227_00234</fullName>
    </recommendedName>
</protein>
<evidence type="ECO:0000256" key="2">
    <source>
        <dbReference type="HAMAP-Rule" id="MF_00612"/>
    </source>
</evidence>
<dbReference type="Pfam" id="PF02810">
    <property type="entry name" value="SEC-C"/>
    <property type="match status" value="2"/>
</dbReference>
<evidence type="ECO:0000313" key="4">
    <source>
        <dbReference type="EMBL" id="VEJ20527.1"/>
    </source>
</evidence>
<dbReference type="RefSeq" id="WP_126303808.1">
    <property type="nucleotide sequence ID" value="NZ_LR134516.1"/>
</dbReference>
<dbReference type="PANTHER" id="PTHR33747">
    <property type="entry name" value="UPF0225 PROTEIN SCO1677"/>
    <property type="match status" value="1"/>
</dbReference>
<comment type="similarity">
    <text evidence="1 2">Belongs to the UPF0225 family.</text>
</comment>
<dbReference type="NCBIfam" id="NF002449">
    <property type="entry name" value="PRK01617.1"/>
    <property type="match status" value="1"/>
</dbReference>
<gene>
    <name evidence="4" type="primary">ychJ</name>
    <name evidence="4" type="ORF">NCTC12227_00234</name>
</gene>
<dbReference type="InterPro" id="IPR032710">
    <property type="entry name" value="NTF2-like_dom_sf"/>
</dbReference>
<organism evidence="4 5">
    <name type="scientific">Neisseria animaloris</name>
    <dbReference type="NCBI Taxonomy" id="326522"/>
    <lineage>
        <taxon>Bacteria</taxon>
        <taxon>Pseudomonadati</taxon>
        <taxon>Pseudomonadota</taxon>
        <taxon>Betaproteobacteria</taxon>
        <taxon>Neisseriales</taxon>
        <taxon>Neisseriaceae</taxon>
        <taxon>Neisseria</taxon>
    </lineage>
</organism>
<keyword evidence="5" id="KW-1185">Reference proteome</keyword>
<evidence type="ECO:0000259" key="3">
    <source>
        <dbReference type="Pfam" id="PF17775"/>
    </source>
</evidence>
<dbReference type="NCBIfam" id="NF001213">
    <property type="entry name" value="PRK00183.1"/>
    <property type="match status" value="1"/>
</dbReference>
<dbReference type="SUPFAM" id="SSF54427">
    <property type="entry name" value="NTF2-like"/>
    <property type="match status" value="1"/>
</dbReference>
<proteinExistence type="inferred from homology"/>
<dbReference type="InterPro" id="IPR048469">
    <property type="entry name" value="YchJ-like_M"/>
</dbReference>
<reference evidence="4 5" key="1">
    <citation type="submission" date="2018-12" db="EMBL/GenBank/DDBJ databases">
        <authorList>
            <consortium name="Pathogen Informatics"/>
        </authorList>
    </citation>
    <scope>NUCLEOTIDE SEQUENCE [LARGE SCALE GENOMIC DNA]</scope>
    <source>
        <strain evidence="4 5">NCTC12227</strain>
    </source>
</reference>
<dbReference type="InterPro" id="IPR004027">
    <property type="entry name" value="SEC_C_motif"/>
</dbReference>
<evidence type="ECO:0000313" key="5">
    <source>
        <dbReference type="Proteomes" id="UP000268229"/>
    </source>
</evidence>
<name>A0A3S5BPJ5_9NEIS</name>
<sequence length="157" mass="17872">MPSSQNCPCQSGKPYADCCAPFHEGIQLPPTSEALMRSRYCAYVLHDIDYIVATTVPEQQPLLDKAAMSEWSRNTQWLGLEVLKYIPNIGKHHAQVEFKAYFEENGGRQSHHELSAFVKPQQRWYFIDSTVPLPALKQPCICGSGKKFKQCCGRFFK</sequence>
<dbReference type="Gene3D" id="3.10.450.50">
    <property type="match status" value="1"/>
</dbReference>
<dbReference type="KEGG" id="nani:NCTC12227_00234"/>
<dbReference type="AlphaFoldDB" id="A0A3S5BPJ5"/>
<feature type="domain" description="YchJ-like middle NTF2-like" evidence="3">
    <location>
        <begin position="31"/>
        <end position="128"/>
    </location>
</feature>
<dbReference type="OrthoDB" id="21421at2"/>
<dbReference type="NCBIfam" id="NF002486">
    <property type="entry name" value="PRK01752.1"/>
    <property type="match status" value="1"/>
</dbReference>
<dbReference type="PANTHER" id="PTHR33747:SF1">
    <property type="entry name" value="ADENYLATE CYCLASE-ASSOCIATED CAP C-TERMINAL DOMAIN-CONTAINING PROTEIN"/>
    <property type="match status" value="1"/>
</dbReference>
<dbReference type="SUPFAM" id="SSF103642">
    <property type="entry name" value="Sec-C motif"/>
    <property type="match status" value="1"/>
</dbReference>